<dbReference type="PANTHER" id="PTHR30574:SF1">
    <property type="entry name" value="SULPHUR TRANSPORT DOMAIN-CONTAINING PROTEIN"/>
    <property type="match status" value="1"/>
</dbReference>
<evidence type="ECO:0000256" key="2">
    <source>
        <dbReference type="ARBA" id="ARBA00022448"/>
    </source>
</evidence>
<sequence length="190" mass="20119">MIDFISQPWHWAVSGAMIVVVMVLLTYSGGRFGVSSNLQTLCAMGGAGKFSDYFRIDWKSNIWNLVFIGASVIGGFIASQYLASPEPVQIAESTQAYLTTIGIETPQTMSEGTGFVPSEIFSELGKPVNWVLLVLGGFLVGFGTRYAGGCTSGHAISGLANLQLASLIAVVGFFIGGLLMAWVILPAILS</sequence>
<comment type="caution">
    <text evidence="10">The sequence shown here is derived from an EMBL/GenBank/DDBJ whole genome shotgun (WGS) entry which is preliminary data.</text>
</comment>
<keyword evidence="6 9" id="KW-1133">Transmembrane helix</keyword>
<comment type="subcellular location">
    <subcellularLocation>
        <location evidence="1">Cell inner membrane</location>
        <topology evidence="1">Multi-pass membrane protein</topology>
    </subcellularLocation>
</comment>
<feature type="transmembrane region" description="Helical" evidence="9">
    <location>
        <begin position="12"/>
        <end position="30"/>
    </location>
</feature>
<evidence type="ECO:0000256" key="9">
    <source>
        <dbReference type="SAM" id="Phobius"/>
    </source>
</evidence>
<evidence type="ECO:0000313" key="11">
    <source>
        <dbReference type="Proteomes" id="UP001156666"/>
    </source>
</evidence>
<proteinExistence type="inferred from homology"/>
<dbReference type="EMBL" id="BSOH01000003">
    <property type="protein sequence ID" value="GLR16122.1"/>
    <property type="molecule type" value="Genomic_DNA"/>
</dbReference>
<keyword evidence="5 9" id="KW-0812">Transmembrane</keyword>
<keyword evidence="11" id="KW-1185">Reference proteome</keyword>
<feature type="transmembrane region" description="Helical" evidence="9">
    <location>
        <begin position="62"/>
        <end position="83"/>
    </location>
</feature>
<name>A0AA37WDJ7_9BACT</name>
<dbReference type="Proteomes" id="UP001156666">
    <property type="component" value="Unassembled WGS sequence"/>
</dbReference>
<dbReference type="Pfam" id="PF04143">
    <property type="entry name" value="Sulf_transp"/>
    <property type="match status" value="1"/>
</dbReference>
<keyword evidence="3" id="KW-1003">Cell membrane</keyword>
<feature type="transmembrane region" description="Helical" evidence="9">
    <location>
        <begin position="128"/>
        <end position="147"/>
    </location>
</feature>
<dbReference type="PANTHER" id="PTHR30574">
    <property type="entry name" value="INNER MEMBRANE PROTEIN YEDE"/>
    <property type="match status" value="1"/>
</dbReference>
<gene>
    <name evidence="10" type="ORF">GCM10007940_07370</name>
</gene>
<evidence type="ECO:0000256" key="4">
    <source>
        <dbReference type="ARBA" id="ARBA00022519"/>
    </source>
</evidence>
<reference evidence="10" key="2">
    <citation type="submission" date="2023-01" db="EMBL/GenBank/DDBJ databases">
        <title>Draft genome sequence of Portibacter lacus strain NBRC 108769.</title>
        <authorList>
            <person name="Sun Q."/>
            <person name="Mori K."/>
        </authorList>
    </citation>
    <scope>NUCLEOTIDE SEQUENCE</scope>
    <source>
        <strain evidence="10">NBRC 108769</strain>
    </source>
</reference>
<evidence type="ECO:0000256" key="8">
    <source>
        <dbReference type="ARBA" id="ARBA00035655"/>
    </source>
</evidence>
<dbReference type="InterPro" id="IPR007272">
    <property type="entry name" value="Sulf_transp_TsuA/YedE"/>
</dbReference>
<evidence type="ECO:0000256" key="5">
    <source>
        <dbReference type="ARBA" id="ARBA00022692"/>
    </source>
</evidence>
<organism evidence="10 11">
    <name type="scientific">Portibacter lacus</name>
    <dbReference type="NCBI Taxonomy" id="1099794"/>
    <lineage>
        <taxon>Bacteria</taxon>
        <taxon>Pseudomonadati</taxon>
        <taxon>Bacteroidota</taxon>
        <taxon>Saprospiria</taxon>
        <taxon>Saprospirales</taxon>
        <taxon>Haliscomenobacteraceae</taxon>
        <taxon>Portibacter</taxon>
    </lineage>
</organism>
<feature type="transmembrane region" description="Helical" evidence="9">
    <location>
        <begin position="159"/>
        <end position="185"/>
    </location>
</feature>
<protein>
    <recommendedName>
        <fullName evidence="12">YeeE/YedE family protein</fullName>
    </recommendedName>
</protein>
<accession>A0AA37WDJ7</accession>
<evidence type="ECO:0000256" key="6">
    <source>
        <dbReference type="ARBA" id="ARBA00022989"/>
    </source>
</evidence>
<comment type="similarity">
    <text evidence="8">Belongs to the TsuA/YedE (TC 9.B.102) family.</text>
</comment>
<keyword evidence="2" id="KW-0813">Transport</keyword>
<evidence type="ECO:0000256" key="1">
    <source>
        <dbReference type="ARBA" id="ARBA00004429"/>
    </source>
</evidence>
<evidence type="ECO:0000313" key="10">
    <source>
        <dbReference type="EMBL" id="GLR16122.1"/>
    </source>
</evidence>
<keyword evidence="4" id="KW-0997">Cell inner membrane</keyword>
<evidence type="ECO:0000256" key="7">
    <source>
        <dbReference type="ARBA" id="ARBA00023136"/>
    </source>
</evidence>
<dbReference type="AlphaFoldDB" id="A0AA37WDJ7"/>
<dbReference type="RefSeq" id="WP_235294764.1">
    <property type="nucleotide sequence ID" value="NZ_BSOH01000003.1"/>
</dbReference>
<keyword evidence="7 9" id="KW-0472">Membrane</keyword>
<reference evidence="10" key="1">
    <citation type="journal article" date="2014" name="Int. J. Syst. Evol. Microbiol.">
        <title>Complete genome sequence of Corynebacterium casei LMG S-19264T (=DSM 44701T), isolated from a smear-ripened cheese.</title>
        <authorList>
            <consortium name="US DOE Joint Genome Institute (JGI-PGF)"/>
            <person name="Walter F."/>
            <person name="Albersmeier A."/>
            <person name="Kalinowski J."/>
            <person name="Ruckert C."/>
        </authorList>
    </citation>
    <scope>NUCLEOTIDE SEQUENCE</scope>
    <source>
        <strain evidence="10">NBRC 108769</strain>
    </source>
</reference>
<evidence type="ECO:0000256" key="3">
    <source>
        <dbReference type="ARBA" id="ARBA00022475"/>
    </source>
</evidence>
<dbReference type="GO" id="GO:0005886">
    <property type="term" value="C:plasma membrane"/>
    <property type="evidence" value="ECO:0007669"/>
    <property type="project" value="UniProtKB-SubCell"/>
</dbReference>
<evidence type="ECO:0008006" key="12">
    <source>
        <dbReference type="Google" id="ProtNLM"/>
    </source>
</evidence>